<gene>
    <name evidence="2" type="ORF">C5L14_14325</name>
</gene>
<feature type="domain" description="XdhC Rossmann" evidence="1">
    <location>
        <begin position="77"/>
        <end position="218"/>
    </location>
</feature>
<name>A0A2S9QAY5_9HYPH</name>
<dbReference type="InterPro" id="IPR052698">
    <property type="entry name" value="MoCofactor_Util/Proc"/>
</dbReference>
<dbReference type="Pfam" id="PF13478">
    <property type="entry name" value="XdhC_C"/>
    <property type="match status" value="1"/>
</dbReference>
<dbReference type="PANTHER" id="PTHR30388:SF4">
    <property type="entry name" value="MOLYBDENUM COFACTOR INSERTION CHAPERONE PAOD"/>
    <property type="match status" value="1"/>
</dbReference>
<sequence length="242" mass="26167">MKLATLQALNQAKAARRAVLLVTDLDTGEERLVEESGIPADPLASMLSQQLRQGRSATVEQDGRRHFITVHVPPVRLVMIGAVHISQALAPLARLVGHDPVIIDPRTAFATPERFPGVTLLAEWPDVALPPLGIDRYTAFVALTHDPKIDDGALQHALERNCFYVGALGSRRTHARRIERLSEAGVDEAALARIHAPIGLDIGAISPAEIAVSIMAEITAALRLESGEKQPRPPAPPKPCYR</sequence>
<dbReference type="Gene3D" id="3.40.50.720">
    <property type="entry name" value="NAD(P)-binding Rossmann-like Domain"/>
    <property type="match status" value="1"/>
</dbReference>
<reference evidence="2 3" key="1">
    <citation type="submission" date="2018-02" db="EMBL/GenBank/DDBJ databases">
        <title>Whole genome sequencing of endophytic bacterium.</title>
        <authorList>
            <person name="Eedara R."/>
            <person name="Podile A.R."/>
        </authorList>
    </citation>
    <scope>NUCLEOTIDE SEQUENCE [LARGE SCALE GENOMIC DNA]</scope>
    <source>
        <strain evidence="2 3">RP1T</strain>
    </source>
</reference>
<comment type="caution">
    <text evidence="2">The sequence shown here is derived from an EMBL/GenBank/DDBJ whole genome shotgun (WGS) entry which is preliminary data.</text>
</comment>
<dbReference type="RefSeq" id="WP_105862740.1">
    <property type="nucleotide sequence ID" value="NZ_PUEJ01000005.1"/>
</dbReference>
<dbReference type="InterPro" id="IPR027051">
    <property type="entry name" value="XdhC_Rossmann_dom"/>
</dbReference>
<organism evidence="2 3">
    <name type="scientific">Labrys okinawensis</name>
    <dbReference type="NCBI Taxonomy" id="346911"/>
    <lineage>
        <taxon>Bacteria</taxon>
        <taxon>Pseudomonadati</taxon>
        <taxon>Pseudomonadota</taxon>
        <taxon>Alphaproteobacteria</taxon>
        <taxon>Hyphomicrobiales</taxon>
        <taxon>Xanthobacteraceae</taxon>
        <taxon>Labrys</taxon>
    </lineage>
</organism>
<proteinExistence type="predicted"/>
<evidence type="ECO:0000313" key="3">
    <source>
        <dbReference type="Proteomes" id="UP000237682"/>
    </source>
</evidence>
<evidence type="ECO:0000259" key="1">
    <source>
        <dbReference type="Pfam" id="PF13478"/>
    </source>
</evidence>
<accession>A0A2S9QAY5</accession>
<keyword evidence="3" id="KW-1185">Reference proteome</keyword>
<dbReference type="PANTHER" id="PTHR30388">
    <property type="entry name" value="ALDEHYDE OXIDOREDUCTASE MOLYBDENUM COFACTOR ASSEMBLY PROTEIN"/>
    <property type="match status" value="1"/>
</dbReference>
<protein>
    <submittedName>
        <fullName evidence="2">XdhC/CoxF family protein</fullName>
    </submittedName>
</protein>
<dbReference type="EMBL" id="PUEJ01000005">
    <property type="protein sequence ID" value="PRH86511.1"/>
    <property type="molecule type" value="Genomic_DNA"/>
</dbReference>
<evidence type="ECO:0000313" key="2">
    <source>
        <dbReference type="EMBL" id="PRH86511.1"/>
    </source>
</evidence>
<dbReference type="AlphaFoldDB" id="A0A2S9QAY5"/>
<dbReference type="OrthoDB" id="9815497at2"/>
<dbReference type="Proteomes" id="UP000237682">
    <property type="component" value="Unassembled WGS sequence"/>
</dbReference>